<protein>
    <submittedName>
        <fullName evidence="2">Gag-asp_proteas domain-containing protein</fullName>
    </submittedName>
</protein>
<name>A0A5B6WRR9_9ROSI</name>
<sequence>MGNDHVTCGQRFKRLEKEMQKIKMNIRQLQAICGRLESRMASFYDQMRQVMTMFQKNGQSLPINTENNPRKNEKEHLPVRMIEQQNVLVIIKCYEHVPKAIDESTKREEAEHHELAEEVAELVSDPIIGRPSTTNVSFSTRLEDKQKKDKVNFLSFLNLFKSPNDSLPLLEIIDKIPKYVNALIAKRIPPILKDLGSFTIPIEIGDRHFTKALCDLGVA</sequence>
<dbReference type="EMBL" id="SMMG02000002">
    <property type="protein sequence ID" value="KAA3483996.1"/>
    <property type="molecule type" value="Genomic_DNA"/>
</dbReference>
<gene>
    <name evidence="2" type="ORF">EPI10_006113</name>
</gene>
<keyword evidence="3" id="KW-1185">Reference proteome</keyword>
<dbReference type="Proteomes" id="UP000325315">
    <property type="component" value="Unassembled WGS sequence"/>
</dbReference>
<evidence type="ECO:0000256" key="1">
    <source>
        <dbReference type="SAM" id="Coils"/>
    </source>
</evidence>
<proteinExistence type="predicted"/>
<comment type="caution">
    <text evidence="2">The sequence shown here is derived from an EMBL/GenBank/DDBJ whole genome shotgun (WGS) entry which is preliminary data.</text>
</comment>
<reference evidence="3" key="1">
    <citation type="journal article" date="2019" name="Plant Biotechnol. J.">
        <title>Genome sequencing of the Australian wild diploid species Gossypium australe highlights disease resistance and delayed gland morphogenesis.</title>
        <authorList>
            <person name="Cai Y."/>
            <person name="Cai X."/>
            <person name="Wang Q."/>
            <person name="Wang P."/>
            <person name="Zhang Y."/>
            <person name="Cai C."/>
            <person name="Xu Y."/>
            <person name="Wang K."/>
            <person name="Zhou Z."/>
            <person name="Wang C."/>
            <person name="Geng S."/>
            <person name="Li B."/>
            <person name="Dong Q."/>
            <person name="Hou Y."/>
            <person name="Wang H."/>
            <person name="Ai P."/>
            <person name="Liu Z."/>
            <person name="Yi F."/>
            <person name="Sun M."/>
            <person name="An G."/>
            <person name="Cheng J."/>
            <person name="Zhang Y."/>
            <person name="Shi Q."/>
            <person name="Xie Y."/>
            <person name="Shi X."/>
            <person name="Chang Y."/>
            <person name="Huang F."/>
            <person name="Chen Y."/>
            <person name="Hong S."/>
            <person name="Mi L."/>
            <person name="Sun Q."/>
            <person name="Zhang L."/>
            <person name="Zhou B."/>
            <person name="Peng R."/>
            <person name="Zhang X."/>
            <person name="Liu F."/>
        </authorList>
    </citation>
    <scope>NUCLEOTIDE SEQUENCE [LARGE SCALE GENOMIC DNA]</scope>
    <source>
        <strain evidence="3">cv. PA1801</strain>
    </source>
</reference>
<evidence type="ECO:0000313" key="2">
    <source>
        <dbReference type="EMBL" id="KAA3483996.1"/>
    </source>
</evidence>
<accession>A0A5B6WRR9</accession>
<evidence type="ECO:0000313" key="3">
    <source>
        <dbReference type="Proteomes" id="UP000325315"/>
    </source>
</evidence>
<dbReference type="OrthoDB" id="10561779at2759"/>
<dbReference type="AlphaFoldDB" id="A0A5B6WRR9"/>
<keyword evidence="1" id="KW-0175">Coiled coil</keyword>
<organism evidence="2 3">
    <name type="scientific">Gossypium australe</name>
    <dbReference type="NCBI Taxonomy" id="47621"/>
    <lineage>
        <taxon>Eukaryota</taxon>
        <taxon>Viridiplantae</taxon>
        <taxon>Streptophyta</taxon>
        <taxon>Embryophyta</taxon>
        <taxon>Tracheophyta</taxon>
        <taxon>Spermatophyta</taxon>
        <taxon>Magnoliopsida</taxon>
        <taxon>eudicotyledons</taxon>
        <taxon>Gunneridae</taxon>
        <taxon>Pentapetalae</taxon>
        <taxon>rosids</taxon>
        <taxon>malvids</taxon>
        <taxon>Malvales</taxon>
        <taxon>Malvaceae</taxon>
        <taxon>Malvoideae</taxon>
        <taxon>Gossypium</taxon>
    </lineage>
</organism>
<feature type="coiled-coil region" evidence="1">
    <location>
        <begin position="12"/>
        <end position="39"/>
    </location>
</feature>